<comment type="catalytic activity">
    <reaction evidence="11">
        <text>N(6)-(pyridoxal phosphate)-L-lysyl-[4-amino-5-hydroxymethyl-2-methylpyrimidine phosphate synthase] + L-histidyl-[4-amino-5-hydroxymethyl-2-methylpyrimidine phosphate synthase] + 2 Fe(3+) + 4 H2O = L-lysyl-[4-amino-5-hydroxymethyl-2-methylpyrimidine phosphate synthase] + (2S)-2-amino-5-hydroxy-4-oxopentanoyl-[4-amino-5-hydroxymethyl-2-methylpyrimidine phosphate synthase] + 4-amino-2-methyl-5-(phosphooxymethyl)pyrimidine + 3-oxopropanoate + 2 Fe(2+) + 2 H(+)</text>
        <dbReference type="Rhea" id="RHEA:65756"/>
        <dbReference type="Rhea" id="RHEA-COMP:16892"/>
        <dbReference type="Rhea" id="RHEA-COMP:16893"/>
        <dbReference type="Rhea" id="RHEA-COMP:16894"/>
        <dbReference type="Rhea" id="RHEA-COMP:16895"/>
        <dbReference type="ChEBI" id="CHEBI:15377"/>
        <dbReference type="ChEBI" id="CHEBI:15378"/>
        <dbReference type="ChEBI" id="CHEBI:29033"/>
        <dbReference type="ChEBI" id="CHEBI:29034"/>
        <dbReference type="ChEBI" id="CHEBI:29969"/>
        <dbReference type="ChEBI" id="CHEBI:29979"/>
        <dbReference type="ChEBI" id="CHEBI:33190"/>
        <dbReference type="ChEBI" id="CHEBI:58354"/>
        <dbReference type="ChEBI" id="CHEBI:143915"/>
        <dbReference type="ChEBI" id="CHEBI:157692"/>
    </reaction>
    <physiologicalReaction direction="left-to-right" evidence="11">
        <dbReference type="Rhea" id="RHEA:65757"/>
    </physiologicalReaction>
</comment>
<keyword evidence="7" id="KW-0663">Pyridoxal phosphate</keyword>
<dbReference type="PANTHER" id="PTHR31528:SF1">
    <property type="entry name" value="4-AMINO-5-HYDROXYMETHYL-2-METHYLPYRIMIDINE PHOSPHATE SYNTHASE THI11-RELATED"/>
    <property type="match status" value="1"/>
</dbReference>
<accession>A0A7K1KP48</accession>
<dbReference type="GO" id="GO:0009228">
    <property type="term" value="P:thiamine biosynthetic process"/>
    <property type="evidence" value="ECO:0007669"/>
    <property type="project" value="UniProtKB-KW"/>
</dbReference>
<dbReference type="GO" id="GO:0046872">
    <property type="term" value="F:metal ion binding"/>
    <property type="evidence" value="ECO:0007669"/>
    <property type="project" value="UniProtKB-KW"/>
</dbReference>
<keyword evidence="5" id="KW-0808">Transferase</keyword>
<dbReference type="InterPro" id="IPR027939">
    <property type="entry name" value="NMT1/THI5"/>
</dbReference>
<dbReference type="EMBL" id="WODC01000005">
    <property type="protein sequence ID" value="MUM77859.1"/>
    <property type="molecule type" value="Genomic_DNA"/>
</dbReference>
<keyword evidence="9" id="KW-0408">Iron</keyword>
<evidence type="ECO:0000256" key="5">
    <source>
        <dbReference type="ARBA" id="ARBA00022679"/>
    </source>
</evidence>
<dbReference type="Gene3D" id="3.40.190.10">
    <property type="entry name" value="Periplasmic binding protein-like II"/>
    <property type="match status" value="2"/>
</dbReference>
<dbReference type="GO" id="GO:0016740">
    <property type="term" value="F:transferase activity"/>
    <property type="evidence" value="ECO:0007669"/>
    <property type="project" value="UniProtKB-KW"/>
</dbReference>
<name>A0A7K1KP48_9BACT</name>
<dbReference type="AlphaFoldDB" id="A0A7K1KP48"/>
<evidence type="ECO:0000256" key="9">
    <source>
        <dbReference type="ARBA" id="ARBA00023004"/>
    </source>
</evidence>
<sequence>MLFLAFPAQALEKTSLVLQWLPQAQFAGFYMAQDKGFYQDEGVDMTLIHGGPDVLASELLEAGRADFATMFLSTAIQRRTTLPIVNVGQFVQHSALMLITKTSDNIETVDDLNGKRIGLWANEFQIQARALFRQRGLKVTVVPQSDSLDLFMRGGVQAASGMWYNEYHTLLSYGLEEADLKPIFFSNHGLDFPEDGIYCLERTANARPELPQAVVRATVRGWHYAFAHREEALDAVMARMDRAGAPANRPHQRWMLRRMENIILSDKVPAMGVLRQEDYERVRTALVETGFVDDAPIFPEFYRGPIR</sequence>
<comment type="subunit">
    <text evidence="4">Homodimer.</text>
</comment>
<evidence type="ECO:0000313" key="14">
    <source>
        <dbReference type="Proteomes" id="UP000461162"/>
    </source>
</evidence>
<dbReference type="Proteomes" id="UP000461162">
    <property type="component" value="Unassembled WGS sequence"/>
</dbReference>
<protein>
    <recommendedName>
        <fullName evidence="10">Thiamine pyrimidine synthase</fullName>
    </recommendedName>
</protein>
<evidence type="ECO:0000256" key="1">
    <source>
        <dbReference type="ARBA" id="ARBA00003469"/>
    </source>
</evidence>
<evidence type="ECO:0000313" key="13">
    <source>
        <dbReference type="EMBL" id="MUM77859.1"/>
    </source>
</evidence>
<reference evidence="13 14" key="1">
    <citation type="submission" date="2019-11" db="EMBL/GenBank/DDBJ databases">
        <title>Pseudodesulfovibrio alkaliphilus, sp. nov., an alkaliphilic sulfate-reducing bacteria from mud volcano of Taman peninsula, Russia.</title>
        <authorList>
            <person name="Frolova A."/>
            <person name="Merkel A.Y."/>
            <person name="Slobodkin A.I."/>
        </authorList>
    </citation>
    <scope>NUCLEOTIDE SEQUENCE [LARGE SCALE GENOMIC DNA]</scope>
    <source>
        <strain evidence="13 14">F-1</strain>
    </source>
</reference>
<keyword evidence="6" id="KW-0479">Metal-binding</keyword>
<dbReference type="PANTHER" id="PTHR31528">
    <property type="entry name" value="4-AMINO-5-HYDROXYMETHYL-2-METHYLPYRIMIDINE PHOSPHATE SYNTHASE THI11-RELATED"/>
    <property type="match status" value="1"/>
</dbReference>
<evidence type="ECO:0000256" key="10">
    <source>
        <dbReference type="ARBA" id="ARBA00033171"/>
    </source>
</evidence>
<dbReference type="Pfam" id="PF09084">
    <property type="entry name" value="NMT1"/>
    <property type="match status" value="1"/>
</dbReference>
<dbReference type="SUPFAM" id="SSF53850">
    <property type="entry name" value="Periplasmic binding protein-like II"/>
    <property type="match status" value="1"/>
</dbReference>
<comment type="pathway">
    <text evidence="2">Cofactor biosynthesis; thiamine diphosphate biosynthesis.</text>
</comment>
<organism evidence="13 14">
    <name type="scientific">Pseudodesulfovibrio alkaliphilus</name>
    <dbReference type="NCBI Taxonomy" id="2661613"/>
    <lineage>
        <taxon>Bacteria</taxon>
        <taxon>Pseudomonadati</taxon>
        <taxon>Thermodesulfobacteriota</taxon>
        <taxon>Desulfovibrionia</taxon>
        <taxon>Desulfovibrionales</taxon>
        <taxon>Desulfovibrionaceae</taxon>
    </lineage>
</organism>
<evidence type="ECO:0000256" key="3">
    <source>
        <dbReference type="ARBA" id="ARBA00009406"/>
    </source>
</evidence>
<keyword evidence="8" id="KW-0784">Thiamine biosynthesis</keyword>
<comment type="function">
    <text evidence="1">Responsible for the formation of the pyrimidine heterocycle in the thiamine biosynthesis pathway. Catalyzes the formation of hydroxymethylpyrimidine phosphate (HMP-P) from histidine and pyridoxal phosphate (PLP). The protein uses PLP and the active site histidine to form HMP-P, generating an inactive enzyme. The enzyme can only undergo a single turnover, which suggests it is a suicide enzyme.</text>
</comment>
<dbReference type="InterPro" id="IPR015168">
    <property type="entry name" value="SsuA/THI5"/>
</dbReference>
<evidence type="ECO:0000256" key="2">
    <source>
        <dbReference type="ARBA" id="ARBA00004948"/>
    </source>
</evidence>
<evidence type="ECO:0000256" key="8">
    <source>
        <dbReference type="ARBA" id="ARBA00022977"/>
    </source>
</evidence>
<evidence type="ECO:0000259" key="12">
    <source>
        <dbReference type="Pfam" id="PF09084"/>
    </source>
</evidence>
<evidence type="ECO:0000256" key="4">
    <source>
        <dbReference type="ARBA" id="ARBA00011738"/>
    </source>
</evidence>
<comment type="similarity">
    <text evidence="3">Belongs to the NMT1/THI5 family.</text>
</comment>
<evidence type="ECO:0000256" key="7">
    <source>
        <dbReference type="ARBA" id="ARBA00022898"/>
    </source>
</evidence>
<proteinExistence type="inferred from homology"/>
<gene>
    <name evidence="13" type="ORF">GKC30_09455</name>
</gene>
<evidence type="ECO:0000256" key="11">
    <source>
        <dbReference type="ARBA" id="ARBA00048179"/>
    </source>
</evidence>
<keyword evidence="14" id="KW-1185">Reference proteome</keyword>
<comment type="caution">
    <text evidence="13">The sequence shown here is derived from an EMBL/GenBank/DDBJ whole genome shotgun (WGS) entry which is preliminary data.</text>
</comment>
<feature type="domain" description="SsuA/THI5-like" evidence="12">
    <location>
        <begin position="24"/>
        <end position="232"/>
    </location>
</feature>
<evidence type="ECO:0000256" key="6">
    <source>
        <dbReference type="ARBA" id="ARBA00022723"/>
    </source>
</evidence>